<dbReference type="Proteomes" id="UP000050795">
    <property type="component" value="Unassembled WGS sequence"/>
</dbReference>
<feature type="chain" id="PRO_5041643689" evidence="2">
    <location>
        <begin position="18"/>
        <end position="172"/>
    </location>
</feature>
<evidence type="ECO:0000256" key="1">
    <source>
        <dbReference type="SAM" id="MobiDB-lite"/>
    </source>
</evidence>
<feature type="signal peptide" evidence="2">
    <location>
        <begin position="1"/>
        <end position="17"/>
    </location>
</feature>
<proteinExistence type="predicted"/>
<name>A0AA85K140_TRIRE</name>
<reference evidence="4" key="2">
    <citation type="submission" date="2023-11" db="UniProtKB">
        <authorList>
            <consortium name="WormBaseParasite"/>
        </authorList>
    </citation>
    <scope>IDENTIFICATION</scope>
</reference>
<evidence type="ECO:0000313" key="3">
    <source>
        <dbReference type="Proteomes" id="UP000050795"/>
    </source>
</evidence>
<evidence type="ECO:0000256" key="2">
    <source>
        <dbReference type="SAM" id="SignalP"/>
    </source>
</evidence>
<feature type="compositionally biased region" description="Basic and acidic residues" evidence="1">
    <location>
        <begin position="38"/>
        <end position="81"/>
    </location>
</feature>
<dbReference type="AlphaFoldDB" id="A0AA85K140"/>
<feature type="compositionally biased region" description="Acidic residues" evidence="1">
    <location>
        <begin position="82"/>
        <end position="98"/>
    </location>
</feature>
<dbReference type="WBParaSite" id="TREG1_59550.1">
    <property type="protein sequence ID" value="TREG1_59550.1"/>
    <property type="gene ID" value="TREG1_59550"/>
</dbReference>
<reference evidence="3" key="1">
    <citation type="submission" date="2022-06" db="EMBL/GenBank/DDBJ databases">
        <authorList>
            <person name="Berger JAMES D."/>
            <person name="Berger JAMES D."/>
        </authorList>
    </citation>
    <scope>NUCLEOTIDE SEQUENCE [LARGE SCALE GENOMIC DNA]</scope>
</reference>
<keyword evidence="2" id="KW-0732">Signal</keyword>
<evidence type="ECO:0000313" key="4">
    <source>
        <dbReference type="WBParaSite" id="TREG1_59550.1"/>
    </source>
</evidence>
<accession>A0AA85K140</accession>
<sequence>MKPTILLFSVSFLVISALQVKNDNIKEEKPHNITGNAEKPDKEVKVGKEEKEEKKDKEDKKEKEDKKGKKEDGKEGDKDGGDGDDDDDDDDDDDEDEEEKKPRRGIKPVYKLVKKTLKKGRKKIYKTLDKYMMKEDLDLKLMEIAKIVCKRIDKRMDYISKILENVLGYETS</sequence>
<keyword evidence="3" id="KW-1185">Reference proteome</keyword>
<organism evidence="3 4">
    <name type="scientific">Trichobilharzia regenti</name>
    <name type="common">Nasal bird schistosome</name>
    <dbReference type="NCBI Taxonomy" id="157069"/>
    <lineage>
        <taxon>Eukaryota</taxon>
        <taxon>Metazoa</taxon>
        <taxon>Spiralia</taxon>
        <taxon>Lophotrochozoa</taxon>
        <taxon>Platyhelminthes</taxon>
        <taxon>Trematoda</taxon>
        <taxon>Digenea</taxon>
        <taxon>Strigeidida</taxon>
        <taxon>Schistosomatoidea</taxon>
        <taxon>Schistosomatidae</taxon>
        <taxon>Trichobilharzia</taxon>
    </lineage>
</organism>
<protein>
    <submittedName>
        <fullName evidence="4">Uncharacterized protein</fullName>
    </submittedName>
</protein>
<feature type="region of interest" description="Disordered" evidence="1">
    <location>
        <begin position="20"/>
        <end position="107"/>
    </location>
</feature>